<dbReference type="InterPro" id="IPR050074">
    <property type="entry name" value="DHO_dehydrogenase"/>
</dbReference>
<name>A7NKY0_ROSCS</name>
<dbReference type="eggNOG" id="COG0167">
    <property type="taxonomic scope" value="Bacteria"/>
</dbReference>
<dbReference type="InterPro" id="IPR013785">
    <property type="entry name" value="Aldolase_TIM"/>
</dbReference>
<organism evidence="8 9">
    <name type="scientific">Roseiflexus castenholzii (strain DSM 13941 / HLO8)</name>
    <dbReference type="NCBI Taxonomy" id="383372"/>
    <lineage>
        <taxon>Bacteria</taxon>
        <taxon>Bacillati</taxon>
        <taxon>Chloroflexota</taxon>
        <taxon>Chloroflexia</taxon>
        <taxon>Chloroflexales</taxon>
        <taxon>Roseiflexineae</taxon>
        <taxon>Roseiflexaceae</taxon>
        <taxon>Roseiflexus</taxon>
    </lineage>
</organism>
<dbReference type="InterPro" id="IPR005720">
    <property type="entry name" value="Dihydroorotate_DH_cat"/>
</dbReference>
<sequence length="330" mass="36868">MTDFRTTYLGLSLKNPIVASSSPISKRIDNVRRLEEAGAAAVVLFSLFEEQITHEARELDYYLDRGAYSFAESLTYFPDLEQYNLGVEPYLEHIHALKQRVSIPIIASLNGPSDGDWVEYANKVEQAGADALELNLYFLATDPGITGAAIEEQYLRLVRDVCSRVTIPVAIKMSPFFSSIANMAKQFSDAGAKGLVLFNRFYQPDFDLETLDVVPNLKLSTSDELRLPLRWIAILYGRVKADLALTSGVHTAEDVLKAMMAGARVAMMTSELLARGIDRIPAILNDLRAWMEEHEYESIEQMQGSMSQQAVENPAAFERANYIRALGSFH</sequence>
<dbReference type="PANTHER" id="PTHR48109:SF3">
    <property type="entry name" value="SLL0744 PROTEIN"/>
    <property type="match status" value="1"/>
</dbReference>
<dbReference type="AlphaFoldDB" id="A7NKY0"/>
<keyword evidence="9" id="KW-1185">Reference proteome</keyword>
<evidence type="ECO:0000259" key="7">
    <source>
        <dbReference type="Pfam" id="PF01180"/>
    </source>
</evidence>
<dbReference type="GO" id="GO:0044205">
    <property type="term" value="P:'de novo' UMP biosynthetic process"/>
    <property type="evidence" value="ECO:0007669"/>
    <property type="project" value="UniProtKB-UniPathway"/>
</dbReference>
<reference evidence="8 9" key="1">
    <citation type="submission" date="2007-08" db="EMBL/GenBank/DDBJ databases">
        <title>Complete sequence of Roseiflexus castenholzii DSM 13941.</title>
        <authorList>
            <consortium name="US DOE Joint Genome Institute"/>
            <person name="Copeland A."/>
            <person name="Lucas S."/>
            <person name="Lapidus A."/>
            <person name="Barry K."/>
            <person name="Glavina del Rio T."/>
            <person name="Dalin E."/>
            <person name="Tice H."/>
            <person name="Pitluck S."/>
            <person name="Thompson L.S."/>
            <person name="Brettin T."/>
            <person name="Bruce D."/>
            <person name="Detter J.C."/>
            <person name="Han C."/>
            <person name="Tapia R."/>
            <person name="Schmutz J."/>
            <person name="Larimer F."/>
            <person name="Land M."/>
            <person name="Hauser L."/>
            <person name="Kyrpides N."/>
            <person name="Mikhailova N."/>
            <person name="Bryant D.A."/>
            <person name="Hanada S."/>
            <person name="Tsukatani Y."/>
            <person name="Richardson P."/>
        </authorList>
    </citation>
    <scope>NUCLEOTIDE SEQUENCE [LARGE SCALE GENOMIC DNA]</scope>
    <source>
        <strain evidence="9">DSM 13941 / HLO8</strain>
    </source>
</reference>
<dbReference type="OrthoDB" id="9794954at2"/>
<keyword evidence="3" id="KW-0285">Flavoprotein</keyword>
<protein>
    <submittedName>
        <fullName evidence="8">Dihydroorotate dehydrogenase</fullName>
    </submittedName>
</protein>
<keyword evidence="6" id="KW-0560">Oxidoreductase</keyword>
<dbReference type="Gene3D" id="3.20.20.70">
    <property type="entry name" value="Aldolase class I"/>
    <property type="match status" value="1"/>
</dbReference>
<evidence type="ECO:0000256" key="2">
    <source>
        <dbReference type="ARBA" id="ARBA00004725"/>
    </source>
</evidence>
<dbReference type="KEGG" id="rca:Rcas_2064"/>
<dbReference type="Pfam" id="PF01180">
    <property type="entry name" value="DHO_dh"/>
    <property type="match status" value="1"/>
</dbReference>
<feature type="domain" description="Dihydroorotate dehydrogenase catalytic" evidence="7">
    <location>
        <begin position="84"/>
        <end position="291"/>
    </location>
</feature>
<dbReference type="PANTHER" id="PTHR48109">
    <property type="entry name" value="DIHYDROOROTATE DEHYDROGENASE (QUINONE), MITOCHONDRIAL-RELATED"/>
    <property type="match status" value="1"/>
</dbReference>
<dbReference type="STRING" id="383372.Rcas_2064"/>
<dbReference type="CDD" id="cd04739">
    <property type="entry name" value="DHOD_like"/>
    <property type="match status" value="1"/>
</dbReference>
<dbReference type="RefSeq" id="WP_012120574.1">
    <property type="nucleotide sequence ID" value="NC_009767.1"/>
</dbReference>
<dbReference type="Proteomes" id="UP000000263">
    <property type="component" value="Chromosome"/>
</dbReference>
<dbReference type="GO" id="GO:0006207">
    <property type="term" value="P:'de novo' pyrimidine nucleobase biosynthetic process"/>
    <property type="evidence" value="ECO:0007669"/>
    <property type="project" value="TreeGrafter"/>
</dbReference>
<comment type="pathway">
    <text evidence="2">Pyrimidine metabolism; UMP biosynthesis via de novo pathway.</text>
</comment>
<dbReference type="NCBIfam" id="NF005741">
    <property type="entry name" value="PRK07565.1"/>
    <property type="match status" value="1"/>
</dbReference>
<dbReference type="HOGENOM" id="CLU_042042_4_0_0"/>
<evidence type="ECO:0000256" key="1">
    <source>
        <dbReference type="ARBA" id="ARBA00001917"/>
    </source>
</evidence>
<dbReference type="InterPro" id="IPR012135">
    <property type="entry name" value="Dihydroorotate_DH_1_2"/>
</dbReference>
<evidence type="ECO:0000256" key="6">
    <source>
        <dbReference type="ARBA" id="ARBA00023002"/>
    </source>
</evidence>
<accession>A7NKY0</accession>
<proteinExistence type="predicted"/>
<comment type="cofactor">
    <cofactor evidence="1">
        <name>FMN</name>
        <dbReference type="ChEBI" id="CHEBI:58210"/>
    </cofactor>
</comment>
<evidence type="ECO:0000256" key="5">
    <source>
        <dbReference type="ARBA" id="ARBA00022975"/>
    </source>
</evidence>
<dbReference type="EMBL" id="CP000804">
    <property type="protein sequence ID" value="ABU58150.1"/>
    <property type="molecule type" value="Genomic_DNA"/>
</dbReference>
<dbReference type="GO" id="GO:0004152">
    <property type="term" value="F:dihydroorotate dehydrogenase activity"/>
    <property type="evidence" value="ECO:0007669"/>
    <property type="project" value="InterPro"/>
</dbReference>
<evidence type="ECO:0000313" key="9">
    <source>
        <dbReference type="Proteomes" id="UP000000263"/>
    </source>
</evidence>
<dbReference type="PIRSF" id="PIRSF000164">
    <property type="entry name" value="DHO_oxidase"/>
    <property type="match status" value="1"/>
</dbReference>
<keyword evidence="5" id="KW-0665">Pyrimidine biosynthesis</keyword>
<gene>
    <name evidence="8" type="ordered locus">Rcas_2064</name>
</gene>
<keyword evidence="4" id="KW-0288">FMN</keyword>
<evidence type="ECO:0000256" key="4">
    <source>
        <dbReference type="ARBA" id="ARBA00022643"/>
    </source>
</evidence>
<dbReference type="UniPathway" id="UPA00070"/>
<dbReference type="SUPFAM" id="SSF51395">
    <property type="entry name" value="FMN-linked oxidoreductases"/>
    <property type="match status" value="1"/>
</dbReference>
<evidence type="ECO:0000313" key="8">
    <source>
        <dbReference type="EMBL" id="ABU58150.1"/>
    </source>
</evidence>
<evidence type="ECO:0000256" key="3">
    <source>
        <dbReference type="ARBA" id="ARBA00022630"/>
    </source>
</evidence>
<dbReference type="GO" id="GO:0005737">
    <property type="term" value="C:cytoplasm"/>
    <property type="evidence" value="ECO:0007669"/>
    <property type="project" value="InterPro"/>
</dbReference>